<dbReference type="AlphaFoldDB" id="A0A1H5UF11"/>
<dbReference type="GO" id="GO:0005975">
    <property type="term" value="P:carbohydrate metabolic process"/>
    <property type="evidence" value="ECO:0007669"/>
    <property type="project" value="InterPro"/>
</dbReference>
<dbReference type="InterPro" id="IPR050248">
    <property type="entry name" value="Polysacc_deacetylase_ArnD"/>
</dbReference>
<dbReference type="GO" id="GO:0046872">
    <property type="term" value="F:metal ion binding"/>
    <property type="evidence" value="ECO:0007669"/>
    <property type="project" value="UniProtKB-KW"/>
</dbReference>
<evidence type="ECO:0000256" key="1">
    <source>
        <dbReference type="ARBA" id="ARBA00022723"/>
    </source>
</evidence>
<proteinExistence type="predicted"/>
<organism evidence="4 5">
    <name type="scientific">Flavobacterium urumqiense</name>
    <dbReference type="NCBI Taxonomy" id="935224"/>
    <lineage>
        <taxon>Bacteria</taxon>
        <taxon>Pseudomonadati</taxon>
        <taxon>Bacteroidota</taxon>
        <taxon>Flavobacteriia</taxon>
        <taxon>Flavobacteriales</taxon>
        <taxon>Flavobacteriaceae</taxon>
        <taxon>Flavobacterium</taxon>
    </lineage>
</organism>
<reference evidence="5" key="1">
    <citation type="submission" date="2016-10" db="EMBL/GenBank/DDBJ databases">
        <authorList>
            <person name="Varghese N."/>
            <person name="Submissions S."/>
        </authorList>
    </citation>
    <scope>NUCLEOTIDE SEQUENCE [LARGE SCALE GENOMIC DNA]</scope>
    <source>
        <strain evidence="5">CGMCC 1.9230</strain>
    </source>
</reference>
<dbReference type="GO" id="GO:0016810">
    <property type="term" value="F:hydrolase activity, acting on carbon-nitrogen (but not peptide) bonds"/>
    <property type="evidence" value="ECO:0007669"/>
    <property type="project" value="InterPro"/>
</dbReference>
<dbReference type="OrthoDB" id="9812065at2"/>
<dbReference type="GO" id="GO:0016020">
    <property type="term" value="C:membrane"/>
    <property type="evidence" value="ECO:0007669"/>
    <property type="project" value="TreeGrafter"/>
</dbReference>
<dbReference type="PANTHER" id="PTHR10587:SF133">
    <property type="entry name" value="CHITIN DEACETYLASE 1-RELATED"/>
    <property type="match status" value="1"/>
</dbReference>
<dbReference type="RefSeq" id="WP_103999103.1">
    <property type="nucleotide sequence ID" value="NZ_FNVP01000002.1"/>
</dbReference>
<dbReference type="EMBL" id="FNVP01000002">
    <property type="protein sequence ID" value="SEF73610.1"/>
    <property type="molecule type" value="Genomic_DNA"/>
</dbReference>
<feature type="domain" description="NodB homology" evidence="3">
    <location>
        <begin position="28"/>
        <end position="209"/>
    </location>
</feature>
<sequence length="214" mass="25118">MNFLWVKTNWIIKKLFSNYSWDFPNTENKIYLTFDDGPTPEITEWVLEVLKKHNVKATFFCIGDNIVKHPVVFKKVISERHAVGNHTFNHLNGWKTTTERYLANFERCKETIHQFAINNLHSKIFRPPYGKIKRSQATAIQQLGYKIIMWDVLSVDFDSTLSREKCLENVLSNVRSGSIIVFHDSIKAFKNLEYVLPKTLVYLKENNFVCEVIK</sequence>
<evidence type="ECO:0000313" key="5">
    <source>
        <dbReference type="Proteomes" id="UP000236737"/>
    </source>
</evidence>
<dbReference type="SUPFAM" id="SSF88713">
    <property type="entry name" value="Glycoside hydrolase/deacetylase"/>
    <property type="match status" value="1"/>
</dbReference>
<gene>
    <name evidence="4" type="ORF">SAMN04488130_102230</name>
</gene>
<evidence type="ECO:0000313" key="4">
    <source>
        <dbReference type="EMBL" id="SEF73610.1"/>
    </source>
</evidence>
<protein>
    <submittedName>
        <fullName evidence="4">Peptidoglycan/xylan/chitin deacetylase, PgdA/CDA1 family</fullName>
    </submittedName>
</protein>
<keyword evidence="5" id="KW-1185">Reference proteome</keyword>
<dbReference type="InterPro" id="IPR002509">
    <property type="entry name" value="NODB_dom"/>
</dbReference>
<dbReference type="Proteomes" id="UP000236737">
    <property type="component" value="Unassembled WGS sequence"/>
</dbReference>
<dbReference type="Gene3D" id="3.20.20.370">
    <property type="entry name" value="Glycoside hydrolase/deacetylase"/>
    <property type="match status" value="1"/>
</dbReference>
<accession>A0A1H5UF11</accession>
<dbReference type="Pfam" id="PF01522">
    <property type="entry name" value="Polysacc_deac_1"/>
    <property type="match status" value="1"/>
</dbReference>
<dbReference type="PANTHER" id="PTHR10587">
    <property type="entry name" value="GLYCOSYL TRANSFERASE-RELATED"/>
    <property type="match status" value="1"/>
</dbReference>
<keyword evidence="2" id="KW-0378">Hydrolase</keyword>
<evidence type="ECO:0000256" key="2">
    <source>
        <dbReference type="ARBA" id="ARBA00022801"/>
    </source>
</evidence>
<name>A0A1H5UF11_9FLAO</name>
<dbReference type="InterPro" id="IPR011330">
    <property type="entry name" value="Glyco_hydro/deAcase_b/a-brl"/>
</dbReference>
<keyword evidence="1" id="KW-0479">Metal-binding</keyword>
<evidence type="ECO:0000259" key="3">
    <source>
        <dbReference type="PROSITE" id="PS51677"/>
    </source>
</evidence>
<dbReference type="CDD" id="cd10917">
    <property type="entry name" value="CE4_NodB_like_6s_7s"/>
    <property type="match status" value="1"/>
</dbReference>
<dbReference type="PROSITE" id="PS51677">
    <property type="entry name" value="NODB"/>
    <property type="match status" value="1"/>
</dbReference>